<dbReference type="CDD" id="cd16841">
    <property type="entry name" value="RraA_family"/>
    <property type="match status" value="1"/>
</dbReference>
<evidence type="ECO:0000256" key="4">
    <source>
        <dbReference type="ARBA" id="ARBA00030169"/>
    </source>
</evidence>
<evidence type="ECO:0000313" key="7">
    <source>
        <dbReference type="Proteomes" id="UP000182932"/>
    </source>
</evidence>
<dbReference type="SUPFAM" id="SSF89562">
    <property type="entry name" value="RraA-like"/>
    <property type="match status" value="1"/>
</dbReference>
<dbReference type="Proteomes" id="UP000182932">
    <property type="component" value="Unassembled WGS sequence"/>
</dbReference>
<dbReference type="GO" id="GO:0046872">
    <property type="term" value="F:metal ion binding"/>
    <property type="evidence" value="ECO:0007669"/>
    <property type="project" value="UniProtKB-KW"/>
</dbReference>
<gene>
    <name evidence="6" type="ORF">SAMN04487940_10810</name>
</gene>
<dbReference type="Gene3D" id="3.50.30.40">
    <property type="entry name" value="Ribonuclease E inhibitor RraA/RraA-like"/>
    <property type="match status" value="1"/>
</dbReference>
<dbReference type="InterPro" id="IPR005493">
    <property type="entry name" value="RraA/RraA-like"/>
</dbReference>
<evidence type="ECO:0000256" key="3">
    <source>
        <dbReference type="ARBA" id="ARBA00029596"/>
    </source>
</evidence>
<dbReference type="PANTHER" id="PTHR33254">
    <property type="entry name" value="4-HYDROXY-4-METHYL-2-OXOGLUTARATE ALDOLASE 3-RELATED"/>
    <property type="match status" value="1"/>
</dbReference>
<dbReference type="InterPro" id="IPR036704">
    <property type="entry name" value="RraA/RraA-like_sf"/>
</dbReference>
<evidence type="ECO:0000256" key="2">
    <source>
        <dbReference type="ARBA" id="ARBA00016549"/>
    </source>
</evidence>
<dbReference type="Pfam" id="PF03737">
    <property type="entry name" value="RraA-like"/>
    <property type="match status" value="1"/>
</dbReference>
<comment type="caution">
    <text evidence="6">The sequence shown here is derived from an EMBL/GenBank/DDBJ whole genome shotgun (WGS) entry which is preliminary data.</text>
</comment>
<sequence length="200" mass="21219">MTAQDDLSDVETATLGHFLESGFMAPALQALLPERRIFGPALTVRMPGDDGSILVEALSRAEPGQVIVIDRCGDLRHACWGAVTTCAAKARGVVGTVIDGFVTDRSAILAEDFPVWCRGRSPVTTKPRRLGGAVNVTINCGGVAVRPGELVLADESGVVVIPPGESEAHIRRARQMQAEERLLLARLRAGETLADITRAA</sequence>
<comment type="cofactor">
    <cofactor evidence="1">
        <name>a divalent metal cation</name>
        <dbReference type="ChEBI" id="CHEBI:60240"/>
    </cofactor>
</comment>
<organism evidence="6 7">
    <name type="scientific">Marinovum algicola</name>
    <dbReference type="NCBI Taxonomy" id="42444"/>
    <lineage>
        <taxon>Bacteria</taxon>
        <taxon>Pseudomonadati</taxon>
        <taxon>Pseudomonadota</taxon>
        <taxon>Alphaproteobacteria</taxon>
        <taxon>Rhodobacterales</taxon>
        <taxon>Roseobacteraceae</taxon>
        <taxon>Marinovum</taxon>
    </lineage>
</organism>
<dbReference type="EMBL" id="FNYY01000008">
    <property type="protein sequence ID" value="SEJ61834.1"/>
    <property type="molecule type" value="Genomic_DNA"/>
</dbReference>
<keyword evidence="5" id="KW-0460">Magnesium</keyword>
<name>A0A975WAM3_9RHOB</name>
<dbReference type="GeneID" id="80818682"/>
<dbReference type="PANTHER" id="PTHR33254:SF4">
    <property type="entry name" value="4-HYDROXY-4-METHYL-2-OXOGLUTARATE ALDOLASE 3-RELATED"/>
    <property type="match status" value="1"/>
</dbReference>
<proteinExistence type="predicted"/>
<evidence type="ECO:0000256" key="5">
    <source>
        <dbReference type="PIRSR" id="PIRSR605493-1"/>
    </source>
</evidence>
<reference evidence="6 7" key="1">
    <citation type="submission" date="2016-10" db="EMBL/GenBank/DDBJ databases">
        <authorList>
            <person name="Varghese N."/>
            <person name="Submissions S."/>
        </authorList>
    </citation>
    <scope>NUCLEOTIDE SEQUENCE [LARGE SCALE GENOMIC DNA]</scope>
    <source>
        <strain evidence="6 7">FF3</strain>
    </source>
</reference>
<comment type="cofactor">
    <cofactor evidence="5">
        <name>Mg(2+)</name>
        <dbReference type="ChEBI" id="CHEBI:18420"/>
    </cofactor>
</comment>
<evidence type="ECO:0000313" key="6">
    <source>
        <dbReference type="EMBL" id="SEJ61834.1"/>
    </source>
</evidence>
<feature type="binding site" evidence="5">
    <location>
        <position position="104"/>
    </location>
    <ligand>
        <name>Mg(2+)</name>
        <dbReference type="ChEBI" id="CHEBI:18420"/>
    </ligand>
</feature>
<keyword evidence="7" id="KW-1185">Reference proteome</keyword>
<dbReference type="RefSeq" id="WP_074836827.1">
    <property type="nucleotide sequence ID" value="NZ_CATLQZ010000006.1"/>
</dbReference>
<accession>A0A975WAM3</accession>
<protein>
    <recommendedName>
        <fullName evidence="2">Putative 4-hydroxy-4-methyl-2-oxoglutarate aldolase</fullName>
    </recommendedName>
    <alternativeName>
        <fullName evidence="3">Regulator of ribonuclease activity homolog</fullName>
    </alternativeName>
    <alternativeName>
        <fullName evidence="4">RraA-like protein</fullName>
    </alternativeName>
</protein>
<evidence type="ECO:0000256" key="1">
    <source>
        <dbReference type="ARBA" id="ARBA00001968"/>
    </source>
</evidence>
<keyword evidence="5" id="KW-0479">Metal-binding</keyword>
<dbReference type="AlphaFoldDB" id="A0A975WAM3"/>